<dbReference type="STRING" id="1776.BHQ18_00405"/>
<dbReference type="Pfam" id="PF13577">
    <property type="entry name" value="SnoaL_4"/>
    <property type="match status" value="1"/>
</dbReference>
<gene>
    <name evidence="2" type="ORF">BHQ18_00405</name>
</gene>
<sequence>MPGGQDHRHAGPVTDSEQIAALLYRYARAVDTKDWDLYRSVFTDDAVIDYSSAGIPVRSREEIVEFFTQAFTAIPWSMHYITNIEADIDGDTADVRAMFYNPMQLPGMAEQSACGGYYFHRLVRTADGWRSRHLREDNVWFVNRPGGGT</sequence>
<reference evidence="3" key="1">
    <citation type="submission" date="2016-09" db="EMBL/GenBank/DDBJ databases">
        <authorList>
            <person name="Greninger A.L."/>
            <person name="Jerome K.R."/>
            <person name="Mcnair B."/>
            <person name="Wallis C."/>
            <person name="Fang F."/>
        </authorList>
    </citation>
    <scope>NUCLEOTIDE SEQUENCE [LARGE SCALE GENOMIC DNA]</scope>
    <source>
        <strain evidence="3">M6</strain>
    </source>
</reference>
<proteinExistence type="predicted"/>
<dbReference type="EMBL" id="MIHA01000001">
    <property type="protein sequence ID" value="ODQ92242.1"/>
    <property type="molecule type" value="Genomic_DNA"/>
</dbReference>
<dbReference type="Proteomes" id="UP000094053">
    <property type="component" value="Unassembled WGS sequence"/>
</dbReference>
<dbReference type="Gene3D" id="3.10.450.50">
    <property type="match status" value="1"/>
</dbReference>
<accession>A0A1E3RS42</accession>
<comment type="caution">
    <text evidence="2">The sequence shown here is derived from an EMBL/GenBank/DDBJ whole genome shotgun (WGS) entry which is preliminary data.</text>
</comment>
<protein>
    <recommendedName>
        <fullName evidence="1">SnoaL-like domain-containing protein</fullName>
    </recommendedName>
</protein>
<evidence type="ECO:0000259" key="1">
    <source>
        <dbReference type="Pfam" id="PF13577"/>
    </source>
</evidence>
<dbReference type="AlphaFoldDB" id="A0A1E3RS42"/>
<name>A0A1E3RS42_MYCFV</name>
<dbReference type="CDD" id="cd00531">
    <property type="entry name" value="NTF2_like"/>
    <property type="match status" value="1"/>
</dbReference>
<dbReference type="InterPro" id="IPR037401">
    <property type="entry name" value="SnoaL-like"/>
</dbReference>
<dbReference type="SUPFAM" id="SSF54427">
    <property type="entry name" value="NTF2-like"/>
    <property type="match status" value="1"/>
</dbReference>
<feature type="domain" description="SnoaL-like" evidence="1">
    <location>
        <begin position="13"/>
        <end position="135"/>
    </location>
</feature>
<dbReference type="InterPro" id="IPR032710">
    <property type="entry name" value="NTF2-like_dom_sf"/>
</dbReference>
<evidence type="ECO:0000313" key="2">
    <source>
        <dbReference type="EMBL" id="ODQ92242.1"/>
    </source>
</evidence>
<keyword evidence="3" id="KW-1185">Reference proteome</keyword>
<evidence type="ECO:0000313" key="3">
    <source>
        <dbReference type="Proteomes" id="UP000094053"/>
    </source>
</evidence>
<organism evidence="2 3">
    <name type="scientific">Mycolicibacterium flavescens</name>
    <name type="common">Mycobacterium flavescens</name>
    <dbReference type="NCBI Taxonomy" id="1776"/>
    <lineage>
        <taxon>Bacteria</taxon>
        <taxon>Bacillati</taxon>
        <taxon>Actinomycetota</taxon>
        <taxon>Actinomycetes</taxon>
        <taxon>Mycobacteriales</taxon>
        <taxon>Mycobacteriaceae</taxon>
        <taxon>Mycolicibacterium</taxon>
    </lineage>
</organism>